<dbReference type="PROSITE" id="PS51128">
    <property type="entry name" value="ZF_DKSA_2"/>
    <property type="match status" value="1"/>
</dbReference>
<feature type="domain" description="Zinc finger DksA/TraR C4-type" evidence="5">
    <location>
        <begin position="34"/>
        <end position="65"/>
    </location>
</feature>
<dbReference type="InterPro" id="IPR000962">
    <property type="entry name" value="Znf_DskA_TraR"/>
</dbReference>
<dbReference type="GO" id="GO:1900378">
    <property type="term" value="P:positive regulation of secondary metabolite biosynthetic process"/>
    <property type="evidence" value="ECO:0007669"/>
    <property type="project" value="TreeGrafter"/>
</dbReference>
<evidence type="ECO:0000256" key="4">
    <source>
        <dbReference type="PROSITE-ProRule" id="PRU00510"/>
    </source>
</evidence>
<dbReference type="AlphaFoldDB" id="A0A418WUR9"/>
<proteinExistence type="predicted"/>
<keyword evidence="7" id="KW-1185">Reference proteome</keyword>
<keyword evidence="2" id="KW-0863">Zinc-finger</keyword>
<keyword evidence="3" id="KW-0862">Zinc</keyword>
<keyword evidence="1" id="KW-0479">Metal-binding</keyword>
<dbReference type="PANTHER" id="PTHR38777:SF1">
    <property type="entry name" value="DNAK SUPPRESSOR PROTEIN"/>
    <property type="match status" value="1"/>
</dbReference>
<dbReference type="OrthoDB" id="962301at2"/>
<reference evidence="6 7" key="1">
    <citation type="submission" date="2018-09" db="EMBL/GenBank/DDBJ databases">
        <authorList>
            <person name="Zhu H."/>
        </authorList>
    </citation>
    <scope>NUCLEOTIDE SEQUENCE [LARGE SCALE GENOMIC DNA]</scope>
    <source>
        <strain evidence="6 7">K1W22B-8</strain>
    </source>
</reference>
<evidence type="ECO:0000256" key="1">
    <source>
        <dbReference type="ARBA" id="ARBA00022723"/>
    </source>
</evidence>
<name>A0A418WUR9_9PROT</name>
<feature type="zinc finger region" description="dksA C4-type" evidence="4">
    <location>
        <begin position="35"/>
        <end position="59"/>
    </location>
</feature>
<protein>
    <submittedName>
        <fullName evidence="6">TraR/DksA family transcriptional regulator</fullName>
    </submittedName>
</protein>
<dbReference type="Gene3D" id="1.20.120.910">
    <property type="entry name" value="DksA, coiled-coil domain"/>
    <property type="match status" value="1"/>
</dbReference>
<gene>
    <name evidence="6" type="ORF">D3874_03105</name>
</gene>
<evidence type="ECO:0000256" key="3">
    <source>
        <dbReference type="ARBA" id="ARBA00022833"/>
    </source>
</evidence>
<dbReference type="GO" id="GO:0008270">
    <property type="term" value="F:zinc ion binding"/>
    <property type="evidence" value="ECO:0007669"/>
    <property type="project" value="UniProtKB-KW"/>
</dbReference>
<dbReference type="Proteomes" id="UP000284605">
    <property type="component" value="Unassembled WGS sequence"/>
</dbReference>
<evidence type="ECO:0000313" key="6">
    <source>
        <dbReference type="EMBL" id="RJF94956.1"/>
    </source>
</evidence>
<organism evidence="6 7">
    <name type="scientific">Oleomonas cavernae</name>
    <dbReference type="NCBI Taxonomy" id="2320859"/>
    <lineage>
        <taxon>Bacteria</taxon>
        <taxon>Pseudomonadati</taxon>
        <taxon>Pseudomonadota</taxon>
        <taxon>Alphaproteobacteria</taxon>
        <taxon>Acetobacterales</taxon>
        <taxon>Acetobacteraceae</taxon>
        <taxon>Oleomonas</taxon>
    </lineage>
</organism>
<sequence length="67" mass="7861">MADAMDLAQRRAEILSDEALDAHRRRVIGPEHRWCVDCGEEIPEDRRRAVPGTMRCIECQTRAERRR</sequence>
<dbReference type="Pfam" id="PF01258">
    <property type="entry name" value="zf-dskA_traR"/>
    <property type="match status" value="1"/>
</dbReference>
<comment type="caution">
    <text evidence="6">The sequence shown here is derived from an EMBL/GenBank/DDBJ whole genome shotgun (WGS) entry which is preliminary data.</text>
</comment>
<dbReference type="SUPFAM" id="SSF57716">
    <property type="entry name" value="Glucocorticoid receptor-like (DNA-binding domain)"/>
    <property type="match status" value="1"/>
</dbReference>
<evidence type="ECO:0000313" key="7">
    <source>
        <dbReference type="Proteomes" id="UP000284605"/>
    </source>
</evidence>
<dbReference type="InterPro" id="IPR012783">
    <property type="entry name" value="Znf_C4_TraR"/>
</dbReference>
<evidence type="ECO:0000256" key="2">
    <source>
        <dbReference type="ARBA" id="ARBA00022771"/>
    </source>
</evidence>
<dbReference type="EMBL" id="QYUK01000008">
    <property type="protein sequence ID" value="RJF94956.1"/>
    <property type="molecule type" value="Genomic_DNA"/>
</dbReference>
<evidence type="ECO:0000259" key="5">
    <source>
        <dbReference type="Pfam" id="PF01258"/>
    </source>
</evidence>
<dbReference type="NCBIfam" id="TIGR02419">
    <property type="entry name" value="C4_traR_proteo"/>
    <property type="match status" value="1"/>
</dbReference>
<accession>A0A418WUR9</accession>
<dbReference type="PANTHER" id="PTHR38777">
    <property type="entry name" value="FELS-2 PROPHAGE PROTEIN"/>
    <property type="match status" value="1"/>
</dbReference>